<dbReference type="GO" id="GO:1902604">
    <property type="term" value="P:p-aminobenzoyl-glutamate transmembrane transport"/>
    <property type="evidence" value="ECO:0007669"/>
    <property type="project" value="InterPro"/>
</dbReference>
<name>A0A240A6F2_9STAP</name>
<proteinExistence type="predicted"/>
<feature type="transmembrane region" description="Helical" evidence="1">
    <location>
        <begin position="258"/>
        <end position="279"/>
    </location>
</feature>
<feature type="transmembrane region" description="Helical" evidence="1">
    <location>
        <begin position="26"/>
        <end position="46"/>
    </location>
</feature>
<reference evidence="2 3" key="1">
    <citation type="submission" date="2017-06" db="EMBL/GenBank/DDBJ databases">
        <authorList>
            <consortium name="Pathogen Informatics"/>
        </authorList>
    </citation>
    <scope>NUCLEOTIDE SEQUENCE [LARGE SCALE GENOMIC DNA]</scope>
    <source>
        <strain evidence="2 3">NCTC13839</strain>
    </source>
</reference>
<protein>
    <submittedName>
        <fullName evidence="2">Putative aminobenzoyl-glutamate transport protein</fullName>
    </submittedName>
</protein>
<evidence type="ECO:0000313" key="3">
    <source>
        <dbReference type="Proteomes" id="UP000242084"/>
    </source>
</evidence>
<keyword evidence="1" id="KW-0812">Transmembrane</keyword>
<sequence length="503" mass="54330">MTTKEQKSNRVLDGIETIGNRLPHPFFLFLYLAIFVMILSFVFSFFNATVKPPGTDKVLEVKNLFSGEGIEYILTNLVTNFTGFAPLGLVISMMIGVGLAEKVGFLEYIIQKTIVKAPPSLVTYAVVFIGIMGNIASDAATILIPPLAAMVFYKLGRHPIAGLAAGFAAASSGFTANLLVVGTDALLAGISTESAKIIDPSMVVSPVANWYFNIISTFLLTIVGALVTTKIIEPRLGEYKGSVDELDQHEDSPYAKKAFVLSLIAGAIYVLILAIGLFIPNSPLMGPKGDILESPFLAGIVPVILGLFLVVGITFGIVDKKIKSTHDIGGFMTEAVNDMSGYIVLIFVAAQFISFFQWSNMATWIAMNGAEFLKSIHLTGLGLILLYIVFTASLNLLITSGSAKWALEAPVFVPMFMQLGIHPGFTQAAYRIADSSFNIVTPLNPYFVVIIAFLNKYDKKAGIGTLISLMIPYTVAFIITWIILLTFFYLTGLPLGPGVTKNL</sequence>
<dbReference type="GO" id="GO:0015558">
    <property type="term" value="F:secondary active p-aminobenzoyl-glutamate transmembrane transporter activity"/>
    <property type="evidence" value="ECO:0007669"/>
    <property type="project" value="InterPro"/>
</dbReference>
<dbReference type="PANTHER" id="PTHR30282:SF0">
    <property type="entry name" value="P-AMINOBENZOYL-GLUTAMATE TRANSPORT PROTEIN"/>
    <property type="match status" value="1"/>
</dbReference>
<feature type="transmembrane region" description="Helical" evidence="1">
    <location>
        <begin position="466"/>
        <end position="490"/>
    </location>
</feature>
<organism evidence="2 3">
    <name type="scientific">Mammaliicoccus stepanovicii</name>
    <dbReference type="NCBI Taxonomy" id="643214"/>
    <lineage>
        <taxon>Bacteria</taxon>
        <taxon>Bacillati</taxon>
        <taxon>Bacillota</taxon>
        <taxon>Bacilli</taxon>
        <taxon>Bacillales</taxon>
        <taxon>Staphylococcaceae</taxon>
        <taxon>Mammaliicoccus</taxon>
    </lineage>
</organism>
<evidence type="ECO:0000256" key="1">
    <source>
        <dbReference type="SAM" id="Phobius"/>
    </source>
</evidence>
<feature type="transmembrane region" description="Helical" evidence="1">
    <location>
        <begin position="121"/>
        <end position="144"/>
    </location>
</feature>
<feature type="transmembrane region" description="Helical" evidence="1">
    <location>
        <begin position="378"/>
        <end position="398"/>
    </location>
</feature>
<evidence type="ECO:0000313" key="2">
    <source>
        <dbReference type="EMBL" id="SNV79011.1"/>
    </source>
</evidence>
<keyword evidence="1" id="KW-1133">Transmembrane helix</keyword>
<keyword evidence="1" id="KW-0472">Membrane</keyword>
<feature type="transmembrane region" description="Helical" evidence="1">
    <location>
        <begin position="339"/>
        <end position="358"/>
    </location>
</feature>
<dbReference type="PANTHER" id="PTHR30282">
    <property type="entry name" value="P-AMINOBENZOYL GLUTAMATE TRANSPORTER"/>
    <property type="match status" value="1"/>
</dbReference>
<dbReference type="KEGG" id="sste:SAMEA4384403_2255"/>
<keyword evidence="3" id="KW-1185">Reference proteome</keyword>
<feature type="transmembrane region" description="Helical" evidence="1">
    <location>
        <begin position="210"/>
        <end position="232"/>
    </location>
</feature>
<dbReference type="EMBL" id="LT906462">
    <property type="protein sequence ID" value="SNV79011.1"/>
    <property type="molecule type" value="Genomic_DNA"/>
</dbReference>
<feature type="transmembrane region" description="Helical" evidence="1">
    <location>
        <begin position="437"/>
        <end position="454"/>
    </location>
</feature>
<accession>A0A240A6F2</accession>
<gene>
    <name evidence="2" type="primary">abgT_2</name>
    <name evidence="2" type="ORF">SAMEA4384403_02255</name>
</gene>
<dbReference type="InterPro" id="IPR004697">
    <property type="entry name" value="AbgT"/>
</dbReference>
<feature type="transmembrane region" description="Helical" evidence="1">
    <location>
        <begin position="405"/>
        <end position="425"/>
    </location>
</feature>
<dbReference type="RefSeq" id="WP_095089643.1">
    <property type="nucleotide sequence ID" value="NZ_BMDM01000001.1"/>
</dbReference>
<dbReference type="OrthoDB" id="3314392at2"/>
<feature type="transmembrane region" description="Helical" evidence="1">
    <location>
        <begin position="299"/>
        <end position="318"/>
    </location>
</feature>
<dbReference type="Pfam" id="PF03806">
    <property type="entry name" value="ABG_transport"/>
    <property type="match status" value="1"/>
</dbReference>
<dbReference type="Proteomes" id="UP000242084">
    <property type="component" value="Chromosome 1"/>
</dbReference>
<feature type="transmembrane region" description="Helical" evidence="1">
    <location>
        <begin position="81"/>
        <end position="100"/>
    </location>
</feature>
<dbReference type="AlphaFoldDB" id="A0A240A6F2"/>